<evidence type="ECO:0000313" key="2">
    <source>
        <dbReference type="EMBL" id="KAJ1096373.1"/>
    </source>
</evidence>
<comment type="caution">
    <text evidence="2">The sequence shown here is derived from an EMBL/GenBank/DDBJ whole genome shotgun (WGS) entry which is preliminary data.</text>
</comment>
<gene>
    <name evidence="2" type="ORF">NDU88_001515</name>
</gene>
<feature type="region of interest" description="Disordered" evidence="1">
    <location>
        <begin position="45"/>
        <end position="70"/>
    </location>
</feature>
<dbReference type="Proteomes" id="UP001066276">
    <property type="component" value="Chromosome 10"/>
</dbReference>
<sequence>MAVRGSESPWRRSKLRRHGGFPWAAESRRYTAGFPLLAAAVPPRSECPAEHRQPVGGATADPGPGVFYHRGQNDPLSVDVRITALKCTSHVIIVSQPPTRCAVQELNAKHRMRCWRAQ</sequence>
<accession>A0AAV7M5J6</accession>
<proteinExistence type="predicted"/>
<name>A0AAV7M5J6_PLEWA</name>
<keyword evidence="3" id="KW-1185">Reference proteome</keyword>
<evidence type="ECO:0000256" key="1">
    <source>
        <dbReference type="SAM" id="MobiDB-lite"/>
    </source>
</evidence>
<protein>
    <submittedName>
        <fullName evidence="2">Uncharacterized protein</fullName>
    </submittedName>
</protein>
<organism evidence="2 3">
    <name type="scientific">Pleurodeles waltl</name>
    <name type="common">Iberian ribbed newt</name>
    <dbReference type="NCBI Taxonomy" id="8319"/>
    <lineage>
        <taxon>Eukaryota</taxon>
        <taxon>Metazoa</taxon>
        <taxon>Chordata</taxon>
        <taxon>Craniata</taxon>
        <taxon>Vertebrata</taxon>
        <taxon>Euteleostomi</taxon>
        <taxon>Amphibia</taxon>
        <taxon>Batrachia</taxon>
        <taxon>Caudata</taxon>
        <taxon>Salamandroidea</taxon>
        <taxon>Salamandridae</taxon>
        <taxon>Pleurodelinae</taxon>
        <taxon>Pleurodeles</taxon>
    </lineage>
</organism>
<evidence type="ECO:0000313" key="3">
    <source>
        <dbReference type="Proteomes" id="UP001066276"/>
    </source>
</evidence>
<reference evidence="2" key="1">
    <citation type="journal article" date="2022" name="bioRxiv">
        <title>Sequencing and chromosome-scale assembly of the giantPleurodeles waltlgenome.</title>
        <authorList>
            <person name="Brown T."/>
            <person name="Elewa A."/>
            <person name="Iarovenko S."/>
            <person name="Subramanian E."/>
            <person name="Araus A.J."/>
            <person name="Petzold A."/>
            <person name="Susuki M."/>
            <person name="Suzuki K.-i.T."/>
            <person name="Hayashi T."/>
            <person name="Toyoda A."/>
            <person name="Oliveira C."/>
            <person name="Osipova E."/>
            <person name="Leigh N.D."/>
            <person name="Simon A."/>
            <person name="Yun M.H."/>
        </authorList>
    </citation>
    <scope>NUCLEOTIDE SEQUENCE</scope>
    <source>
        <strain evidence="2">20211129_DDA</strain>
        <tissue evidence="2">Liver</tissue>
    </source>
</reference>
<dbReference type="AlphaFoldDB" id="A0AAV7M5J6"/>
<dbReference type="EMBL" id="JANPWB010000014">
    <property type="protein sequence ID" value="KAJ1096373.1"/>
    <property type="molecule type" value="Genomic_DNA"/>
</dbReference>